<proteinExistence type="predicted"/>
<name>A0A448WC79_9PLAT</name>
<evidence type="ECO:0000313" key="2">
    <source>
        <dbReference type="Proteomes" id="UP000784294"/>
    </source>
</evidence>
<dbReference type="EMBL" id="CAAALY010003514">
    <property type="protein sequence ID" value="VEL08253.1"/>
    <property type="molecule type" value="Genomic_DNA"/>
</dbReference>
<evidence type="ECO:0000313" key="1">
    <source>
        <dbReference type="EMBL" id="VEL08253.1"/>
    </source>
</evidence>
<protein>
    <submittedName>
        <fullName evidence="1">Uncharacterized protein</fullName>
    </submittedName>
</protein>
<organism evidence="1 2">
    <name type="scientific">Protopolystoma xenopodis</name>
    <dbReference type="NCBI Taxonomy" id="117903"/>
    <lineage>
        <taxon>Eukaryota</taxon>
        <taxon>Metazoa</taxon>
        <taxon>Spiralia</taxon>
        <taxon>Lophotrochozoa</taxon>
        <taxon>Platyhelminthes</taxon>
        <taxon>Monogenea</taxon>
        <taxon>Polyopisthocotylea</taxon>
        <taxon>Polystomatidea</taxon>
        <taxon>Polystomatidae</taxon>
        <taxon>Protopolystoma</taxon>
    </lineage>
</organism>
<dbReference type="Proteomes" id="UP000784294">
    <property type="component" value="Unassembled WGS sequence"/>
</dbReference>
<reference evidence="1" key="1">
    <citation type="submission" date="2018-11" db="EMBL/GenBank/DDBJ databases">
        <authorList>
            <consortium name="Pathogen Informatics"/>
        </authorList>
    </citation>
    <scope>NUCLEOTIDE SEQUENCE</scope>
</reference>
<gene>
    <name evidence="1" type="ORF">PXEA_LOCUS1693</name>
</gene>
<dbReference type="AlphaFoldDB" id="A0A448WC79"/>
<sequence length="124" mass="13549">MGFRLQLGVGDRVALRGWRVIFNSGQNLPPILGRGFGLSASPHKDYENGPQADSESKFLDAFWILLDLVSGNPTTPPTKKLAKHDIAAKTLPSCTFDVIFGVYISQSHVLLAERMPQLARSRGA</sequence>
<comment type="caution">
    <text evidence="1">The sequence shown here is derived from an EMBL/GenBank/DDBJ whole genome shotgun (WGS) entry which is preliminary data.</text>
</comment>
<accession>A0A448WC79</accession>
<keyword evidence="2" id="KW-1185">Reference proteome</keyword>